<proteinExistence type="predicted"/>
<reference evidence="1" key="1">
    <citation type="submission" date="2022-05" db="EMBL/GenBank/DDBJ databases">
        <title>A methanotrophic Mycobacterium dominates a cave microbial ecosystem.</title>
        <authorList>
            <person name="Van Spanning R.J.M."/>
            <person name="Guan Q."/>
            <person name="Melkonian C."/>
            <person name="Gallant J."/>
            <person name="Polerecky L."/>
            <person name="Flot J.-F."/>
            <person name="Brandt B.W."/>
            <person name="Braster M."/>
            <person name="Iturbe Espinoza P."/>
            <person name="Aerts J."/>
            <person name="Meima-Franke M."/>
            <person name="Piersma S.R."/>
            <person name="Bunduc C."/>
            <person name="Ummels R."/>
            <person name="Pain A."/>
            <person name="Fleming E.J."/>
            <person name="van der Wel N."/>
            <person name="Gherman V.D."/>
            <person name="Sarbu S.M."/>
            <person name="Bodelier P.L.E."/>
            <person name="Bitter W."/>
        </authorList>
    </citation>
    <scope>NUCLEOTIDE SEQUENCE</scope>
    <source>
        <strain evidence="1">Sulfur Cave</strain>
    </source>
</reference>
<keyword evidence="2" id="KW-1185">Reference proteome</keyword>
<name>A0ABY4QK80_9MYCO</name>
<protein>
    <submittedName>
        <fullName evidence="1">Uncharacterized protein</fullName>
    </submittedName>
</protein>
<dbReference type="Proteomes" id="UP001056610">
    <property type="component" value="Chromosome"/>
</dbReference>
<dbReference type="RefSeq" id="WP_219067562.1">
    <property type="nucleotide sequence ID" value="NZ_CAJUXY010000021.1"/>
</dbReference>
<sequence>MPGNQPTTTPCVVDLVSGPTAPGDIDEFELQHARRMLALLKGKLGRQGLLDLLSADIEEANAFMSGRVTASSGQLRPATTVLAIKGLTSSEFLQWLDRQFDNESVMLAAEPDHIVITPLPDASVKIVEVLGAHVCEIRLPIYEGAATWDDAIVAEVLPEADYPIRRIATLTLPDGTFIGRMCTQFGDTAEGFKRQPHGVLSRGVSSRRLRTSPTTPRRGIPQLDSRRGHRDVTLIC</sequence>
<gene>
    <name evidence="1" type="ORF">M5I08_24335</name>
</gene>
<evidence type="ECO:0000313" key="1">
    <source>
        <dbReference type="EMBL" id="UQX10991.1"/>
    </source>
</evidence>
<dbReference type="EMBL" id="CP097320">
    <property type="protein sequence ID" value="UQX10991.1"/>
    <property type="molecule type" value="Genomic_DNA"/>
</dbReference>
<accession>A0ABY4QK80</accession>
<evidence type="ECO:0000313" key="2">
    <source>
        <dbReference type="Proteomes" id="UP001056610"/>
    </source>
</evidence>
<organism evidence="1 2">
    <name type="scientific">Candidatus Mycobacterium methanotrophicum</name>
    <dbReference type="NCBI Taxonomy" id="2943498"/>
    <lineage>
        <taxon>Bacteria</taxon>
        <taxon>Bacillati</taxon>
        <taxon>Actinomycetota</taxon>
        <taxon>Actinomycetes</taxon>
        <taxon>Mycobacteriales</taxon>
        <taxon>Mycobacteriaceae</taxon>
        <taxon>Mycobacterium</taxon>
    </lineage>
</organism>